<comment type="caution">
    <text evidence="2">The sequence shown here is derived from an EMBL/GenBank/DDBJ whole genome shotgun (WGS) entry which is preliminary data.</text>
</comment>
<dbReference type="AlphaFoldDB" id="A0A7W6KBN7"/>
<dbReference type="Proteomes" id="UP000642938">
    <property type="component" value="Unassembled WGS sequence"/>
</dbReference>
<keyword evidence="4" id="KW-1185">Reference proteome</keyword>
<reference evidence="1" key="1">
    <citation type="journal article" date="2014" name="Int. J. Syst. Evol. Microbiol.">
        <title>Complete genome of a new Firmicutes species belonging to the dominant human colonic microbiota ('Ruminococcus bicirculans') reveals two chromosomes and a selective capacity to utilize plant glucans.</title>
        <authorList>
            <consortium name="NISC Comparative Sequencing Program"/>
            <person name="Wegmann U."/>
            <person name="Louis P."/>
            <person name="Goesmann A."/>
            <person name="Henrissat B."/>
            <person name="Duncan S.H."/>
            <person name="Flint H.J."/>
        </authorList>
    </citation>
    <scope>NUCLEOTIDE SEQUENCE</scope>
    <source>
        <strain evidence="1">CGMCC 1.15287</strain>
    </source>
</reference>
<sequence>MDNTLENKKKLFCQYFGQKVVCASISDKRTSLMHQTTFTYPDEFKNHCLVLKPLSSITDEDQDYILRDKTCNSMELVQEDKIGAFFHSDVYVTDYLRSKGYALPWMGLSVEKQIEYGWVKLEGQP</sequence>
<accession>A0A7W6KBN7</accession>
<reference evidence="2 3" key="3">
    <citation type="submission" date="2020-08" db="EMBL/GenBank/DDBJ databases">
        <title>Genomic Encyclopedia of Type Strains, Phase IV (KMG-IV): sequencing the most valuable type-strain genomes for metagenomic binning, comparative biology and taxonomic classification.</title>
        <authorList>
            <person name="Goeker M."/>
        </authorList>
    </citation>
    <scope>NUCLEOTIDE SEQUENCE [LARGE SCALE GENOMIC DNA]</scope>
    <source>
        <strain evidence="2 3">DSM 100774</strain>
    </source>
</reference>
<dbReference type="RefSeq" id="WP_183762184.1">
    <property type="nucleotide sequence ID" value="NZ_BMHZ01000001.1"/>
</dbReference>
<evidence type="ECO:0000313" key="3">
    <source>
        <dbReference type="Proteomes" id="UP000532273"/>
    </source>
</evidence>
<reference evidence="4" key="2">
    <citation type="journal article" date="2019" name="Int. J. Syst. Evol. Microbiol.">
        <title>The Global Catalogue of Microorganisms (GCM) 10K type strain sequencing project: providing services to taxonomists for standard genome sequencing and annotation.</title>
        <authorList>
            <consortium name="The Broad Institute Genomics Platform"/>
            <consortium name="The Broad Institute Genome Sequencing Center for Infectious Disease"/>
            <person name="Wu L."/>
            <person name="Ma J."/>
        </authorList>
    </citation>
    <scope>NUCLEOTIDE SEQUENCE [LARGE SCALE GENOMIC DNA]</scope>
    <source>
        <strain evidence="4">CGMCC 1.15287</strain>
    </source>
</reference>
<reference evidence="1" key="4">
    <citation type="submission" date="2024-05" db="EMBL/GenBank/DDBJ databases">
        <authorList>
            <person name="Sun Q."/>
            <person name="Zhou Y."/>
        </authorList>
    </citation>
    <scope>NUCLEOTIDE SEQUENCE</scope>
    <source>
        <strain evidence="1">CGMCC 1.15287</strain>
    </source>
</reference>
<protein>
    <submittedName>
        <fullName evidence="2">Uncharacterized protein</fullName>
    </submittedName>
</protein>
<evidence type="ECO:0000313" key="1">
    <source>
        <dbReference type="EMBL" id="GGG97494.1"/>
    </source>
</evidence>
<dbReference type="EMBL" id="BMHZ01000001">
    <property type="protein sequence ID" value="GGG97494.1"/>
    <property type="molecule type" value="Genomic_DNA"/>
</dbReference>
<proteinExistence type="predicted"/>
<name>A0A7W6KBN7_9SPHI</name>
<organism evidence="2 3">
    <name type="scientific">Pedobacter zeae</name>
    <dbReference type="NCBI Taxonomy" id="1737356"/>
    <lineage>
        <taxon>Bacteria</taxon>
        <taxon>Pseudomonadati</taxon>
        <taxon>Bacteroidota</taxon>
        <taxon>Sphingobacteriia</taxon>
        <taxon>Sphingobacteriales</taxon>
        <taxon>Sphingobacteriaceae</taxon>
        <taxon>Pedobacter</taxon>
    </lineage>
</organism>
<evidence type="ECO:0000313" key="4">
    <source>
        <dbReference type="Proteomes" id="UP000642938"/>
    </source>
</evidence>
<gene>
    <name evidence="1" type="ORF">GCM10007422_09330</name>
    <name evidence="2" type="ORF">GGQ60_001701</name>
</gene>
<dbReference type="Proteomes" id="UP000532273">
    <property type="component" value="Unassembled WGS sequence"/>
</dbReference>
<evidence type="ECO:0000313" key="2">
    <source>
        <dbReference type="EMBL" id="MBB4107720.1"/>
    </source>
</evidence>
<dbReference type="EMBL" id="JACIEF010000002">
    <property type="protein sequence ID" value="MBB4107720.1"/>
    <property type="molecule type" value="Genomic_DNA"/>
</dbReference>